<dbReference type="InterPro" id="IPR046037">
    <property type="entry name" value="DUF5995"/>
</dbReference>
<dbReference type="EMBL" id="JACYFG010000036">
    <property type="protein sequence ID" value="MBD5780534.1"/>
    <property type="molecule type" value="Genomic_DNA"/>
</dbReference>
<name>A0A927F8Z4_9BACT</name>
<comment type="caution">
    <text evidence="1">The sequence shown here is derived from an EMBL/GenBank/DDBJ whole genome shotgun (WGS) entry which is preliminary data.</text>
</comment>
<dbReference type="Pfam" id="PF19458">
    <property type="entry name" value="DUF5995"/>
    <property type="match status" value="1"/>
</dbReference>
<gene>
    <name evidence="1" type="ORF">IEN85_13620</name>
</gene>
<dbReference type="RefSeq" id="WP_191617631.1">
    <property type="nucleotide sequence ID" value="NZ_JACYFG010000036.1"/>
</dbReference>
<dbReference type="Proteomes" id="UP000622317">
    <property type="component" value="Unassembled WGS sequence"/>
</dbReference>
<accession>A0A927F8Z4</accession>
<reference evidence="1" key="1">
    <citation type="submission" date="2020-09" db="EMBL/GenBank/DDBJ databases">
        <title>Pelagicoccus enzymogenes sp. nov. with an EPS production, isolated from marine sediment.</title>
        <authorList>
            <person name="Feng X."/>
        </authorList>
    </citation>
    <scope>NUCLEOTIDE SEQUENCE</scope>
    <source>
        <strain evidence="1">NFK12</strain>
    </source>
</reference>
<proteinExistence type="predicted"/>
<evidence type="ECO:0000313" key="1">
    <source>
        <dbReference type="EMBL" id="MBD5780534.1"/>
    </source>
</evidence>
<dbReference type="AlphaFoldDB" id="A0A927F8Z4"/>
<keyword evidence="2" id="KW-1185">Reference proteome</keyword>
<sequence>MIRTIDEVITELDDIVKASVEQQSPLGYFAALYKRVTVSVRDGIRHGEFEDNERMEKLDIIFASRYLDAYRSFHSGQNASQSWLAAFSSSSKRLITLQHLLLGMNAHISLDLGIAAAETEPQKPLSLKTDFHSINRVLESLINDTQARLTRIFRPLGIADRLLGPIDENLSIFSIAYARDKAWTQTLELCLSSDAHREDMISRRDLAVAAFSRCIANPKKLSVRLILLAIRILERGDVSTRIKILDTQ</sequence>
<organism evidence="1 2">
    <name type="scientific">Pelagicoccus enzymogenes</name>
    <dbReference type="NCBI Taxonomy" id="2773457"/>
    <lineage>
        <taxon>Bacteria</taxon>
        <taxon>Pseudomonadati</taxon>
        <taxon>Verrucomicrobiota</taxon>
        <taxon>Opitutia</taxon>
        <taxon>Puniceicoccales</taxon>
        <taxon>Pelagicoccaceae</taxon>
        <taxon>Pelagicoccus</taxon>
    </lineage>
</organism>
<protein>
    <submittedName>
        <fullName evidence="1">Uncharacterized protein</fullName>
    </submittedName>
</protein>
<evidence type="ECO:0000313" key="2">
    <source>
        <dbReference type="Proteomes" id="UP000622317"/>
    </source>
</evidence>